<accession>A0A921JET1</accession>
<reference evidence="2" key="2">
    <citation type="submission" date="2021-09" db="EMBL/GenBank/DDBJ databases">
        <authorList>
            <person name="Gilroy R."/>
        </authorList>
    </citation>
    <scope>NUCLEOTIDE SEQUENCE</scope>
    <source>
        <strain evidence="2">316</strain>
    </source>
</reference>
<evidence type="ECO:0000256" key="1">
    <source>
        <dbReference type="SAM" id="Phobius"/>
    </source>
</evidence>
<keyword evidence="1" id="KW-0472">Membrane</keyword>
<comment type="caution">
    <text evidence="2">The sequence shown here is derived from an EMBL/GenBank/DDBJ whole genome shotgun (WGS) entry which is preliminary data.</text>
</comment>
<name>A0A921JET1_9HYPH</name>
<evidence type="ECO:0000313" key="2">
    <source>
        <dbReference type="EMBL" id="HJE24035.1"/>
    </source>
</evidence>
<dbReference type="AlphaFoldDB" id="A0A921JET1"/>
<dbReference type="Proteomes" id="UP000742631">
    <property type="component" value="Unassembled WGS sequence"/>
</dbReference>
<proteinExistence type="predicted"/>
<protein>
    <submittedName>
        <fullName evidence="2">Uncharacterized protein</fullName>
    </submittedName>
</protein>
<keyword evidence="1" id="KW-0812">Transmembrane</keyword>
<feature type="transmembrane region" description="Helical" evidence="1">
    <location>
        <begin position="42"/>
        <end position="59"/>
    </location>
</feature>
<sequence length="65" mass="7240">MRRVLSVLILAFALYLGIWDCIVTLSLSAVHAWLIDLVGRTGVWIIIALTTLGGGWAVWSEQEDR</sequence>
<keyword evidence="1" id="KW-1133">Transmembrane helix</keyword>
<dbReference type="EMBL" id="DYYG01000033">
    <property type="protein sequence ID" value="HJE24035.1"/>
    <property type="molecule type" value="Genomic_DNA"/>
</dbReference>
<reference evidence="2" key="1">
    <citation type="journal article" date="2021" name="PeerJ">
        <title>Extensive microbial diversity within the chicken gut microbiome revealed by metagenomics and culture.</title>
        <authorList>
            <person name="Gilroy R."/>
            <person name="Ravi A."/>
            <person name="Getino M."/>
            <person name="Pursley I."/>
            <person name="Horton D.L."/>
            <person name="Alikhan N.F."/>
            <person name="Baker D."/>
            <person name="Gharbi K."/>
            <person name="Hall N."/>
            <person name="Watson M."/>
            <person name="Adriaenssens E.M."/>
            <person name="Foster-Nyarko E."/>
            <person name="Jarju S."/>
            <person name="Secka A."/>
            <person name="Antonio M."/>
            <person name="Oren A."/>
            <person name="Chaudhuri R.R."/>
            <person name="La Ragione R."/>
            <person name="Hildebrand F."/>
            <person name="Pallen M.J."/>
        </authorList>
    </citation>
    <scope>NUCLEOTIDE SEQUENCE</scope>
    <source>
        <strain evidence="2">316</strain>
    </source>
</reference>
<gene>
    <name evidence="2" type="ORF">K8W01_10290</name>
</gene>
<organism evidence="2 3">
    <name type="scientific">Methylorubrum populi</name>
    <dbReference type="NCBI Taxonomy" id="223967"/>
    <lineage>
        <taxon>Bacteria</taxon>
        <taxon>Pseudomonadati</taxon>
        <taxon>Pseudomonadota</taxon>
        <taxon>Alphaproteobacteria</taxon>
        <taxon>Hyphomicrobiales</taxon>
        <taxon>Methylobacteriaceae</taxon>
        <taxon>Methylorubrum</taxon>
    </lineage>
</organism>
<evidence type="ECO:0000313" key="3">
    <source>
        <dbReference type="Proteomes" id="UP000742631"/>
    </source>
</evidence>